<dbReference type="GO" id="GO:0003723">
    <property type="term" value="F:RNA binding"/>
    <property type="evidence" value="ECO:0007669"/>
    <property type="project" value="InterPro"/>
</dbReference>
<feature type="chain" id="PRO_5012363531" description="ribonuclease T1" evidence="9">
    <location>
        <begin position="24"/>
        <end position="244"/>
    </location>
</feature>
<dbReference type="SUPFAM" id="SSF53933">
    <property type="entry name" value="Microbial ribonucleases"/>
    <property type="match status" value="1"/>
</dbReference>
<keyword evidence="9" id="KW-0732">Signal</keyword>
<comment type="similarity">
    <text evidence="1">Belongs to the ribonuclease N1/T1 family.</text>
</comment>
<dbReference type="PANTHER" id="PTHR42104:SF1">
    <property type="entry name" value="EXTRACELLULAR GUANYL-SPECIFIC RIBONUCLEASE RNTA (AFU_ORTHOLOGUE AFUA_4G03230)"/>
    <property type="match status" value="1"/>
</dbReference>
<dbReference type="AlphaFoldDB" id="A0A1L9RYH0"/>
<dbReference type="EC" id="4.6.1.24" evidence="2"/>
<evidence type="ECO:0000256" key="8">
    <source>
        <dbReference type="ARBA" id="ARBA00034015"/>
    </source>
</evidence>
<keyword evidence="7" id="KW-0456">Lyase</keyword>
<evidence type="ECO:0000256" key="4">
    <source>
        <dbReference type="ARBA" id="ARBA00022759"/>
    </source>
</evidence>
<keyword evidence="6" id="KW-1015">Disulfide bond</keyword>
<comment type="catalytic activity">
    <reaction evidence="8">
        <text>[RNA] containing guanosine + H2O = an [RNA fragment]-3'-guanosine-3'-phosphate + a 5'-hydroxy-ribonucleotide-3'-[RNA fragment].</text>
        <dbReference type="EC" id="4.6.1.24"/>
    </reaction>
</comment>
<reference evidence="11" key="1">
    <citation type="journal article" date="2017" name="Genome Biol.">
        <title>Comparative genomics reveals high biological diversity and specific adaptations in the industrially and medically important fungal genus Aspergillus.</title>
        <authorList>
            <person name="de Vries R.P."/>
            <person name="Riley R."/>
            <person name="Wiebenga A."/>
            <person name="Aguilar-Osorio G."/>
            <person name="Amillis S."/>
            <person name="Uchima C.A."/>
            <person name="Anderluh G."/>
            <person name="Asadollahi M."/>
            <person name="Askin M."/>
            <person name="Barry K."/>
            <person name="Battaglia E."/>
            <person name="Bayram O."/>
            <person name="Benocci T."/>
            <person name="Braus-Stromeyer S.A."/>
            <person name="Caldana C."/>
            <person name="Canovas D."/>
            <person name="Cerqueira G.C."/>
            <person name="Chen F."/>
            <person name="Chen W."/>
            <person name="Choi C."/>
            <person name="Clum A."/>
            <person name="Dos Santos R.A."/>
            <person name="Damasio A.R."/>
            <person name="Diallinas G."/>
            <person name="Emri T."/>
            <person name="Fekete E."/>
            <person name="Flipphi M."/>
            <person name="Freyberg S."/>
            <person name="Gallo A."/>
            <person name="Gournas C."/>
            <person name="Habgood R."/>
            <person name="Hainaut M."/>
            <person name="Harispe M.L."/>
            <person name="Henrissat B."/>
            <person name="Hilden K.S."/>
            <person name="Hope R."/>
            <person name="Hossain A."/>
            <person name="Karabika E."/>
            <person name="Karaffa L."/>
            <person name="Karanyi Z."/>
            <person name="Krasevec N."/>
            <person name="Kuo A."/>
            <person name="Kusch H."/>
            <person name="LaButti K."/>
            <person name="Lagendijk E.L."/>
            <person name="Lapidus A."/>
            <person name="Levasseur A."/>
            <person name="Lindquist E."/>
            <person name="Lipzen A."/>
            <person name="Logrieco A.F."/>
            <person name="MacCabe A."/>
            <person name="Maekelae M.R."/>
            <person name="Malavazi I."/>
            <person name="Melin P."/>
            <person name="Meyer V."/>
            <person name="Mielnichuk N."/>
            <person name="Miskei M."/>
            <person name="Molnar A.P."/>
            <person name="Mule G."/>
            <person name="Ngan C.Y."/>
            <person name="Orejas M."/>
            <person name="Orosz E."/>
            <person name="Ouedraogo J.P."/>
            <person name="Overkamp K.M."/>
            <person name="Park H.-S."/>
            <person name="Perrone G."/>
            <person name="Piumi F."/>
            <person name="Punt P.J."/>
            <person name="Ram A.F."/>
            <person name="Ramon A."/>
            <person name="Rauscher S."/>
            <person name="Record E."/>
            <person name="Riano-Pachon D.M."/>
            <person name="Robert V."/>
            <person name="Roehrig J."/>
            <person name="Ruller R."/>
            <person name="Salamov A."/>
            <person name="Salih N.S."/>
            <person name="Samson R.A."/>
            <person name="Sandor E."/>
            <person name="Sanguinetti M."/>
            <person name="Schuetze T."/>
            <person name="Sepcic K."/>
            <person name="Shelest E."/>
            <person name="Sherlock G."/>
            <person name="Sophianopoulou V."/>
            <person name="Squina F.M."/>
            <person name="Sun H."/>
            <person name="Susca A."/>
            <person name="Todd R.B."/>
            <person name="Tsang A."/>
            <person name="Unkles S.E."/>
            <person name="van de Wiele N."/>
            <person name="van Rossen-Uffink D."/>
            <person name="Oliveira J.V."/>
            <person name="Vesth T.C."/>
            <person name="Visser J."/>
            <person name="Yu J.-H."/>
            <person name="Zhou M."/>
            <person name="Andersen M.R."/>
            <person name="Archer D.B."/>
            <person name="Baker S.E."/>
            <person name="Benoit I."/>
            <person name="Brakhage A.A."/>
            <person name="Braus G.H."/>
            <person name="Fischer R."/>
            <person name="Frisvad J.C."/>
            <person name="Goldman G.H."/>
            <person name="Houbraken J."/>
            <person name="Oakley B."/>
            <person name="Pocsi I."/>
            <person name="Scazzocchio C."/>
            <person name="Seiboth B."/>
            <person name="vanKuyk P.A."/>
            <person name="Wortman J."/>
            <person name="Dyer P.S."/>
            <person name="Grigoriev I.V."/>
        </authorList>
    </citation>
    <scope>NUCLEOTIDE SEQUENCE [LARGE SCALE GENOMIC DNA]</scope>
    <source>
        <strain evidence="11">DTO 134E9</strain>
    </source>
</reference>
<evidence type="ECO:0000256" key="2">
    <source>
        <dbReference type="ARBA" id="ARBA00012549"/>
    </source>
</evidence>
<dbReference type="InterPro" id="IPR000026">
    <property type="entry name" value="N1-like"/>
</dbReference>
<dbReference type="GO" id="GO:0016787">
    <property type="term" value="F:hydrolase activity"/>
    <property type="evidence" value="ECO:0007669"/>
    <property type="project" value="UniProtKB-KW"/>
</dbReference>
<protein>
    <recommendedName>
        <fullName evidence="2">ribonuclease T1</fullName>
        <ecNumber evidence="2">4.6.1.24</ecNumber>
    </recommendedName>
</protein>
<gene>
    <name evidence="10" type="ORF">ASPWEDRAFT_25743</name>
</gene>
<dbReference type="OrthoDB" id="5425539at2759"/>
<dbReference type="VEuPathDB" id="FungiDB:ASPWEDRAFT_25743"/>
<proteinExistence type="inferred from homology"/>
<organism evidence="10 11">
    <name type="scientific">Aspergillus wentii DTO 134E9</name>
    <dbReference type="NCBI Taxonomy" id="1073089"/>
    <lineage>
        <taxon>Eukaryota</taxon>
        <taxon>Fungi</taxon>
        <taxon>Dikarya</taxon>
        <taxon>Ascomycota</taxon>
        <taxon>Pezizomycotina</taxon>
        <taxon>Eurotiomycetes</taxon>
        <taxon>Eurotiomycetidae</taxon>
        <taxon>Eurotiales</taxon>
        <taxon>Aspergillaceae</taxon>
        <taxon>Aspergillus</taxon>
        <taxon>Aspergillus subgen. Cremei</taxon>
    </lineage>
</organism>
<dbReference type="GeneID" id="63748619"/>
<dbReference type="InterPro" id="IPR016191">
    <property type="entry name" value="Ribonuclease/ribotoxin"/>
</dbReference>
<keyword evidence="5" id="KW-0378">Hydrolase</keyword>
<dbReference type="PANTHER" id="PTHR42104">
    <property type="entry name" value="EXTRACELLULAR GUANYL-SPECIFIC RIBONUCLEASE RNTA (AFU_ORTHOLOGUE AFUA_4G03230)"/>
    <property type="match status" value="1"/>
</dbReference>
<evidence type="ECO:0000313" key="11">
    <source>
        <dbReference type="Proteomes" id="UP000184383"/>
    </source>
</evidence>
<evidence type="ECO:0000256" key="5">
    <source>
        <dbReference type="ARBA" id="ARBA00022801"/>
    </source>
</evidence>
<dbReference type="Gene3D" id="3.10.450.30">
    <property type="entry name" value="Microbial ribonucleases"/>
    <property type="match status" value="1"/>
</dbReference>
<evidence type="ECO:0000256" key="3">
    <source>
        <dbReference type="ARBA" id="ARBA00022722"/>
    </source>
</evidence>
<evidence type="ECO:0000256" key="7">
    <source>
        <dbReference type="ARBA" id="ARBA00023239"/>
    </source>
</evidence>
<name>A0A1L9RYH0_ASPWE</name>
<dbReference type="GO" id="GO:0046589">
    <property type="term" value="F:ribonuclease T1 activity"/>
    <property type="evidence" value="ECO:0007669"/>
    <property type="project" value="UniProtKB-EC"/>
</dbReference>
<dbReference type="EMBL" id="KV878210">
    <property type="protein sequence ID" value="OJJ39955.1"/>
    <property type="molecule type" value="Genomic_DNA"/>
</dbReference>
<dbReference type="RefSeq" id="XP_040693631.1">
    <property type="nucleotide sequence ID" value="XM_040832771.1"/>
</dbReference>
<dbReference type="Proteomes" id="UP000184383">
    <property type="component" value="Unassembled WGS sequence"/>
</dbReference>
<keyword evidence="4" id="KW-0255">Endonuclease</keyword>
<accession>A0A1L9RYH0</accession>
<sequence length="244" mass="27522">MPSLRNVALNTLLAFAMSNVANAYPAQSRDVKPVDINIEKPDWPEYNVNVDFDDHYHPNVEIEKVDKRGIKDDDDKHSNVHIEKPDWPEYNVTVTFDDNYRPDVEIEKVDKRGKKPDGLSIDKEPSGSFACPATDRYSATTYTANQAKLAFVAGAKYAYDGKQVGHGNYPHIYGNREDLPFNCGRATAEFVIDRNDPGEAYDGADTRDQPDRVVFEWNEKRSVAKFCGIMRHGNNNGDFVLCGN</sequence>
<keyword evidence="11" id="KW-1185">Reference proteome</keyword>
<feature type="signal peptide" evidence="9">
    <location>
        <begin position="1"/>
        <end position="23"/>
    </location>
</feature>
<evidence type="ECO:0000256" key="1">
    <source>
        <dbReference type="ARBA" id="ARBA00009006"/>
    </source>
</evidence>
<keyword evidence="3" id="KW-0540">Nuclease</keyword>
<evidence type="ECO:0000313" key="10">
    <source>
        <dbReference type="EMBL" id="OJJ39955.1"/>
    </source>
</evidence>
<dbReference type="Pfam" id="PF00545">
    <property type="entry name" value="Ribonuclease"/>
    <property type="match status" value="1"/>
</dbReference>
<evidence type="ECO:0000256" key="9">
    <source>
        <dbReference type="SAM" id="SignalP"/>
    </source>
</evidence>
<evidence type="ECO:0000256" key="6">
    <source>
        <dbReference type="ARBA" id="ARBA00023157"/>
    </source>
</evidence>